<dbReference type="GeneID" id="75833172"/>
<keyword evidence="4" id="KW-1185">Reference proteome</keyword>
<evidence type="ECO:0000313" key="3">
    <source>
        <dbReference type="EMBL" id="KAI6784649.1"/>
    </source>
</evidence>
<comment type="caution">
    <text evidence="3">The sequence shown here is derived from an EMBL/GenBank/DDBJ whole genome shotgun (WGS) entry which is preliminary data.</text>
</comment>
<gene>
    <name evidence="3" type="ORF">J7T54_006695</name>
</gene>
<feature type="chain" id="PRO_5040289271" evidence="2">
    <location>
        <begin position="19"/>
        <end position="116"/>
    </location>
</feature>
<name>A0A9P9Y8B8_9HYPO</name>
<dbReference type="Proteomes" id="UP001055219">
    <property type="component" value="Unassembled WGS sequence"/>
</dbReference>
<feature type="signal peptide" evidence="2">
    <location>
        <begin position="1"/>
        <end position="18"/>
    </location>
</feature>
<reference evidence="3" key="1">
    <citation type="journal article" date="2021" name="J Fungi (Basel)">
        <title>Genomic and Metabolomic Analyses of the Marine Fungus Emericellopsis cladophorae: Insights into Saltwater Adaptability Mechanisms and Its Biosynthetic Potential.</title>
        <authorList>
            <person name="Goncalves M.F.M."/>
            <person name="Hilario S."/>
            <person name="Van de Peer Y."/>
            <person name="Esteves A.C."/>
            <person name="Alves A."/>
        </authorList>
    </citation>
    <scope>NUCLEOTIDE SEQUENCE</scope>
    <source>
        <strain evidence="3">MUM 19.33</strain>
    </source>
</reference>
<dbReference type="EMBL" id="JAGIXG020000004">
    <property type="protein sequence ID" value="KAI6784649.1"/>
    <property type="molecule type" value="Genomic_DNA"/>
</dbReference>
<feature type="compositionally biased region" description="Gly residues" evidence="1">
    <location>
        <begin position="67"/>
        <end position="78"/>
    </location>
</feature>
<feature type="region of interest" description="Disordered" evidence="1">
    <location>
        <begin position="60"/>
        <end position="84"/>
    </location>
</feature>
<sequence>MKTSFAIAVLTAIASASAASTTITCDGACPPTTPTNDIVTREPIPTVDCTAPALSIISSAKPMSSGAGHGGMASGTGGMMPSPTAVPGGGVPGAADKVAGGFAGVAVAAMAAAFVL</sequence>
<evidence type="ECO:0000256" key="2">
    <source>
        <dbReference type="SAM" id="SignalP"/>
    </source>
</evidence>
<dbReference type="AlphaFoldDB" id="A0A9P9Y8B8"/>
<accession>A0A9P9Y8B8</accession>
<evidence type="ECO:0000313" key="4">
    <source>
        <dbReference type="Proteomes" id="UP001055219"/>
    </source>
</evidence>
<organism evidence="3 4">
    <name type="scientific">Emericellopsis cladophorae</name>
    <dbReference type="NCBI Taxonomy" id="2686198"/>
    <lineage>
        <taxon>Eukaryota</taxon>
        <taxon>Fungi</taxon>
        <taxon>Dikarya</taxon>
        <taxon>Ascomycota</taxon>
        <taxon>Pezizomycotina</taxon>
        <taxon>Sordariomycetes</taxon>
        <taxon>Hypocreomycetidae</taxon>
        <taxon>Hypocreales</taxon>
        <taxon>Bionectriaceae</taxon>
        <taxon>Emericellopsis</taxon>
    </lineage>
</organism>
<keyword evidence="2" id="KW-0732">Signal</keyword>
<proteinExistence type="predicted"/>
<protein>
    <submittedName>
        <fullName evidence="3">Uncharacterized protein</fullName>
    </submittedName>
</protein>
<evidence type="ECO:0000256" key="1">
    <source>
        <dbReference type="SAM" id="MobiDB-lite"/>
    </source>
</evidence>
<reference evidence="3" key="2">
    <citation type="submission" date="2022-07" db="EMBL/GenBank/DDBJ databases">
        <authorList>
            <person name="Goncalves M.F.M."/>
            <person name="Hilario S."/>
            <person name="Van De Peer Y."/>
            <person name="Esteves A.C."/>
            <person name="Alves A."/>
        </authorList>
    </citation>
    <scope>NUCLEOTIDE SEQUENCE</scope>
    <source>
        <strain evidence="3">MUM 19.33</strain>
    </source>
</reference>
<dbReference type="RefSeq" id="XP_051365505.1">
    <property type="nucleotide sequence ID" value="XM_051503148.1"/>
</dbReference>
<dbReference type="OrthoDB" id="10537325at2759"/>